<evidence type="ECO:0000256" key="4">
    <source>
        <dbReference type="ARBA" id="ARBA00023239"/>
    </source>
</evidence>
<dbReference type="RefSeq" id="WP_345196790.1">
    <property type="nucleotide sequence ID" value="NZ_BAABFL010000407.1"/>
</dbReference>
<evidence type="ECO:0000313" key="10">
    <source>
        <dbReference type="Proteomes" id="UP001500604"/>
    </source>
</evidence>
<evidence type="ECO:0000256" key="7">
    <source>
        <dbReference type="ARBA" id="ARBA00049127"/>
    </source>
</evidence>
<evidence type="ECO:0000256" key="1">
    <source>
        <dbReference type="ARBA" id="ARBA00001933"/>
    </source>
</evidence>
<evidence type="ECO:0000256" key="6">
    <source>
        <dbReference type="ARBA" id="ARBA00034138"/>
    </source>
</evidence>
<organism evidence="9 10">
    <name type="scientific">Kistimonas scapharcae</name>
    <dbReference type="NCBI Taxonomy" id="1036133"/>
    <lineage>
        <taxon>Bacteria</taxon>
        <taxon>Pseudomonadati</taxon>
        <taxon>Pseudomonadota</taxon>
        <taxon>Gammaproteobacteria</taxon>
        <taxon>Oceanospirillales</taxon>
        <taxon>Endozoicomonadaceae</taxon>
        <taxon>Kistimonas</taxon>
    </lineage>
</organism>
<dbReference type="Gene3D" id="3.20.20.10">
    <property type="entry name" value="Alanine racemase"/>
    <property type="match status" value="1"/>
</dbReference>
<name>A0ABP8V462_9GAMM</name>
<dbReference type="InterPro" id="IPR000183">
    <property type="entry name" value="Orn/DAP/Arg_de-COase"/>
</dbReference>
<gene>
    <name evidence="9" type="ORF">GCM10023116_28700</name>
</gene>
<dbReference type="CDD" id="cd00622">
    <property type="entry name" value="PLPDE_III_ODC"/>
    <property type="match status" value="1"/>
</dbReference>
<comment type="similarity">
    <text evidence="2">Belongs to the Orn/Lys/Arg decarboxylase class-II family.</text>
</comment>
<evidence type="ECO:0000313" key="9">
    <source>
        <dbReference type="EMBL" id="GAA4650587.1"/>
    </source>
</evidence>
<dbReference type="PROSITE" id="PS00879">
    <property type="entry name" value="ODR_DC_2_2"/>
    <property type="match status" value="1"/>
</dbReference>
<sequence>MNTITIAQASAATQWQSLVTDFGSPLMVIDCAKVLQQYQQLCEALPGVQHYFAIKALPHLSVLKTLAQAGAGFDLASSGEIDLLRQMAVSPRHTIYTHPIKRDIDIRSALRFGCTTFVVDSPQEMEKFLPYRQRVALLLRLSFPNPSSPINLSRKFGCSPEQVPLLLKLSQRMGMTVKGLSFHAGSQCPNPDNHVRAILTCAGLINDSLQYLNGRGLGVLNIGGGFPVPYIDEVPSIHTFCSKIRTALTALPAHVQVISEPGRYIAAPAATSVSSIMGIAHRQGRCWYYLDDGLYGSFSGQLYDYRRYPLTVFSDQHEREHAVLSGPTCDSIDVIAEDIRLPRLSMGDLVIGHQMGAYTIASATDFNLFPRARDVVINPPDETGMNLSL</sequence>
<evidence type="ECO:0000259" key="8">
    <source>
        <dbReference type="Pfam" id="PF02784"/>
    </source>
</evidence>
<reference evidence="10" key="1">
    <citation type="journal article" date="2019" name="Int. J. Syst. Evol. Microbiol.">
        <title>The Global Catalogue of Microorganisms (GCM) 10K type strain sequencing project: providing services to taxonomists for standard genome sequencing and annotation.</title>
        <authorList>
            <consortium name="The Broad Institute Genomics Platform"/>
            <consortium name="The Broad Institute Genome Sequencing Center for Infectious Disease"/>
            <person name="Wu L."/>
            <person name="Ma J."/>
        </authorList>
    </citation>
    <scope>NUCLEOTIDE SEQUENCE [LARGE SCALE GENOMIC DNA]</scope>
    <source>
        <strain evidence="10">JCM 17805</strain>
    </source>
</reference>
<dbReference type="EMBL" id="BAABFL010000407">
    <property type="protein sequence ID" value="GAA4650587.1"/>
    <property type="molecule type" value="Genomic_DNA"/>
</dbReference>
<keyword evidence="4" id="KW-0456">Lyase</keyword>
<comment type="catalytic activity">
    <reaction evidence="7">
        <text>L-ornithine + H(+) = putrescine + CO2</text>
        <dbReference type="Rhea" id="RHEA:22964"/>
        <dbReference type="ChEBI" id="CHEBI:15378"/>
        <dbReference type="ChEBI" id="CHEBI:16526"/>
        <dbReference type="ChEBI" id="CHEBI:46911"/>
        <dbReference type="ChEBI" id="CHEBI:326268"/>
        <dbReference type="EC" id="4.1.1.17"/>
    </reaction>
</comment>
<dbReference type="EC" id="4.1.1.17" evidence="6"/>
<dbReference type="Proteomes" id="UP001500604">
    <property type="component" value="Unassembled WGS sequence"/>
</dbReference>
<feature type="domain" description="Orn/DAP/Arg decarboxylase 2 N-terminal" evidence="8">
    <location>
        <begin position="32"/>
        <end position="267"/>
    </location>
</feature>
<dbReference type="PROSITE" id="PS00878">
    <property type="entry name" value="ODR_DC_2_1"/>
    <property type="match status" value="1"/>
</dbReference>
<dbReference type="InterPro" id="IPR022653">
    <property type="entry name" value="De-COase2_pyr-phos_BS"/>
</dbReference>
<comment type="pathway">
    <text evidence="5">Amine and polyamine biosynthesis; putrescine biosynthesis via L-ornithine pathway; putrescine from L-ornithine: step 1/1.</text>
</comment>
<dbReference type="SUPFAM" id="SSF50621">
    <property type="entry name" value="Alanine racemase C-terminal domain-like"/>
    <property type="match status" value="1"/>
</dbReference>
<comment type="cofactor">
    <cofactor evidence="1">
        <name>pyridoxal 5'-phosphate</name>
        <dbReference type="ChEBI" id="CHEBI:597326"/>
    </cofactor>
</comment>
<evidence type="ECO:0000256" key="5">
    <source>
        <dbReference type="ARBA" id="ARBA00034115"/>
    </source>
</evidence>
<proteinExistence type="inferred from homology"/>
<dbReference type="PANTHER" id="PTHR11482:SF6">
    <property type="entry name" value="ORNITHINE DECARBOXYLASE 1-RELATED"/>
    <property type="match status" value="1"/>
</dbReference>
<dbReference type="SUPFAM" id="SSF51419">
    <property type="entry name" value="PLP-binding barrel"/>
    <property type="match status" value="1"/>
</dbReference>
<dbReference type="InterPro" id="IPR002433">
    <property type="entry name" value="Orn_de-COase"/>
</dbReference>
<dbReference type="InterPro" id="IPR022644">
    <property type="entry name" value="De-COase2_N"/>
</dbReference>
<dbReference type="PRINTS" id="PR01182">
    <property type="entry name" value="ORNDCRBXLASE"/>
</dbReference>
<dbReference type="InterPro" id="IPR009006">
    <property type="entry name" value="Ala_racemase/Decarboxylase_C"/>
</dbReference>
<dbReference type="PRINTS" id="PR01179">
    <property type="entry name" value="ODADCRBXLASE"/>
</dbReference>
<dbReference type="InterPro" id="IPR029066">
    <property type="entry name" value="PLP-binding_barrel"/>
</dbReference>
<keyword evidence="3" id="KW-0663">Pyridoxal phosphate</keyword>
<dbReference type="Pfam" id="PF02784">
    <property type="entry name" value="Orn_Arg_deC_N"/>
    <property type="match status" value="1"/>
</dbReference>
<dbReference type="PANTHER" id="PTHR11482">
    <property type="entry name" value="ARGININE/DIAMINOPIMELATE/ORNITHINE DECARBOXYLASE"/>
    <property type="match status" value="1"/>
</dbReference>
<accession>A0ABP8V462</accession>
<comment type="caution">
    <text evidence="9">The sequence shown here is derived from an EMBL/GenBank/DDBJ whole genome shotgun (WGS) entry which is preliminary data.</text>
</comment>
<evidence type="ECO:0000256" key="3">
    <source>
        <dbReference type="ARBA" id="ARBA00022898"/>
    </source>
</evidence>
<protein>
    <recommendedName>
        <fullName evidence="6">ornithine decarboxylase</fullName>
        <ecNumber evidence="6">4.1.1.17</ecNumber>
    </recommendedName>
</protein>
<dbReference type="InterPro" id="IPR022657">
    <property type="entry name" value="De-COase2_CS"/>
</dbReference>
<dbReference type="Gene3D" id="2.40.37.10">
    <property type="entry name" value="Lyase, Ornithine Decarboxylase, Chain A, domain 1"/>
    <property type="match status" value="1"/>
</dbReference>
<keyword evidence="10" id="KW-1185">Reference proteome</keyword>
<evidence type="ECO:0000256" key="2">
    <source>
        <dbReference type="ARBA" id="ARBA00008872"/>
    </source>
</evidence>